<organism evidence="11 12">
    <name type="scientific">Sarocladium strictum</name>
    <name type="common">Black bundle disease fungus</name>
    <name type="synonym">Acremonium strictum</name>
    <dbReference type="NCBI Taxonomy" id="5046"/>
    <lineage>
        <taxon>Eukaryota</taxon>
        <taxon>Fungi</taxon>
        <taxon>Dikarya</taxon>
        <taxon>Ascomycota</taxon>
        <taxon>Pezizomycotina</taxon>
        <taxon>Sordariomycetes</taxon>
        <taxon>Hypocreomycetidae</taxon>
        <taxon>Hypocreales</taxon>
        <taxon>Sarocladiaceae</taxon>
        <taxon>Sarocladium</taxon>
    </lineage>
</organism>
<proteinExistence type="inferred from homology"/>
<evidence type="ECO:0000259" key="10">
    <source>
        <dbReference type="Pfam" id="PF01847"/>
    </source>
</evidence>
<evidence type="ECO:0000256" key="2">
    <source>
        <dbReference type="ARBA" id="ARBA00006150"/>
    </source>
</evidence>
<evidence type="ECO:0000256" key="7">
    <source>
        <dbReference type="ARBA" id="ARBA00023180"/>
    </source>
</evidence>
<comment type="caution">
    <text evidence="11">The sequence shown here is derived from an EMBL/GenBank/DDBJ whole genome shotgun (WGS) entry which is preliminary data.</text>
</comment>
<dbReference type="GO" id="GO:0008239">
    <property type="term" value="F:dipeptidyl-peptidase activity"/>
    <property type="evidence" value="ECO:0007669"/>
    <property type="project" value="UniProtKB-EC"/>
</dbReference>
<feature type="domain" description="Peptidase S9 prolyl oligopeptidase catalytic" evidence="8">
    <location>
        <begin position="608"/>
        <end position="800"/>
    </location>
</feature>
<dbReference type="SUPFAM" id="SSF53474">
    <property type="entry name" value="alpha/beta-Hydrolases"/>
    <property type="match status" value="1"/>
</dbReference>
<evidence type="ECO:0000256" key="1">
    <source>
        <dbReference type="ARBA" id="ARBA00001257"/>
    </source>
</evidence>
<dbReference type="GO" id="GO:0006508">
    <property type="term" value="P:proteolysis"/>
    <property type="evidence" value="ECO:0007669"/>
    <property type="project" value="InterPro"/>
</dbReference>
<accession>A0AA39GHD7</accession>
<evidence type="ECO:0000313" key="11">
    <source>
        <dbReference type="EMBL" id="KAK0387382.1"/>
    </source>
</evidence>
<evidence type="ECO:0000256" key="3">
    <source>
        <dbReference type="ARBA" id="ARBA00012062"/>
    </source>
</evidence>
<keyword evidence="6" id="KW-0720">Serine protease</keyword>
<dbReference type="GO" id="GO:0008236">
    <property type="term" value="F:serine-type peptidase activity"/>
    <property type="evidence" value="ECO:0007669"/>
    <property type="project" value="UniProtKB-KW"/>
</dbReference>
<feature type="domain" description="von Hippel-Lindau disease tumour suppressor beta" evidence="10">
    <location>
        <begin position="132"/>
        <end position="193"/>
    </location>
</feature>
<dbReference type="Pfam" id="PF00930">
    <property type="entry name" value="DPPIV_N"/>
    <property type="match status" value="1"/>
</dbReference>
<feature type="domain" description="Dipeptidylpeptidase IV N-terminal" evidence="9">
    <location>
        <begin position="242"/>
        <end position="519"/>
    </location>
</feature>
<dbReference type="InterPro" id="IPR036208">
    <property type="entry name" value="VHL_sf"/>
</dbReference>
<dbReference type="Proteomes" id="UP001175261">
    <property type="component" value="Unassembled WGS sequence"/>
</dbReference>
<evidence type="ECO:0000256" key="4">
    <source>
        <dbReference type="ARBA" id="ARBA00014118"/>
    </source>
</evidence>
<dbReference type="SUPFAM" id="SSF82171">
    <property type="entry name" value="DPP6 N-terminal domain-like"/>
    <property type="match status" value="1"/>
</dbReference>
<sequence length="801" mass="91667">MQSSPQSFEQSMLRRTQICPRWLPGSDAVFWYRRQVDSDKFRFVLVNCTQGNRIAAFNHEGLARELEKHTQQRIEPLKLPFWWINIDEDANWVRFQYDGKTWQYTEGAKLVEWSGPFDQGNFDLGCEEAASPWSREQSITTLTNQTAEKVEYYWISNDGFPQLYGAVQPGESKTVDSWIGHKWRLEDPISAKKVVCELKHRRGVAMVEEIPNGLTLSWDTDDKAEEVVSMMQKDGSSACDELFIKDYNVWARTFNGAEKQLTYDGVEDNGYKDVWLSPRGNHAVAFQCKPPASSPAFFVKSCPSDQFQPGLIKEQYPRPGDRVEYQRLRLFDLAKDQEVSVDDGLFQNAFALTHVGWSDDSQKYRFIFNERGHQRLRLLEVRTDGSVSTIIEEKSTTFIDYYQKLYYKLLHSTRELLWASEQDGWNHLYLFSLDDGTLINQVTKGPWVMRSVEHIDLENRQIWFAGLGMVPEQDPYYAHLACVAFDGSDLRIVTIGDGTHTWKWGPNRRFIIDSWSRVDCLPQTSVREARTGKEAVFLQSESIDAILEQQWTRPERFVAVGRDGTTNIYGIIIRPKNLDESQKYPVVEYIYAGPQRFNAPKAFKDLSNFRRIADQGFVVVCADGKGTNWRSKAFHDLCYKNLKDAGFLDRMAWICSAAESRPWMDLSRVGCYGGSTGGQNAAAAVIHHSDFYKAAVAFSGTHDNRLGQLLWNEMFMGYPIDASYEASSNIAHAPKLGGALMLVAGELDNNVDPVATMRLADALIKAGKDFDMFYVPGGSHYVDSMPFVQRKRDAFFRRHLQ</sequence>
<evidence type="ECO:0000259" key="8">
    <source>
        <dbReference type="Pfam" id="PF00326"/>
    </source>
</evidence>
<dbReference type="Gene3D" id="2.140.10.30">
    <property type="entry name" value="Dipeptidylpeptidase IV, N-terminal domain"/>
    <property type="match status" value="1"/>
</dbReference>
<dbReference type="InterPro" id="IPR001375">
    <property type="entry name" value="Peptidase_S9_cat"/>
</dbReference>
<comment type="catalytic activity">
    <reaction evidence="1">
        <text>Release of an N-terminal dipeptide, Xaa-Yaa-|-Zaa-, from a polypeptide, preferentially when Yaa is Pro, provided Zaa is neither Pro nor hydroxyproline.</text>
        <dbReference type="EC" id="3.4.14.5"/>
    </reaction>
</comment>
<dbReference type="InterPro" id="IPR002469">
    <property type="entry name" value="Peptidase_S9B_N"/>
</dbReference>
<evidence type="ECO:0000256" key="5">
    <source>
        <dbReference type="ARBA" id="ARBA00022438"/>
    </source>
</evidence>
<name>A0AA39GHD7_SARSR</name>
<dbReference type="Pfam" id="PF00326">
    <property type="entry name" value="Peptidase_S9"/>
    <property type="match status" value="1"/>
</dbReference>
<dbReference type="GO" id="GO:0004177">
    <property type="term" value="F:aminopeptidase activity"/>
    <property type="evidence" value="ECO:0007669"/>
    <property type="project" value="UniProtKB-KW"/>
</dbReference>
<dbReference type="InterPro" id="IPR029058">
    <property type="entry name" value="AB_hydrolase_fold"/>
</dbReference>
<reference evidence="11" key="1">
    <citation type="submission" date="2022-10" db="EMBL/GenBank/DDBJ databases">
        <title>Determination and structural analysis of whole genome sequence of Sarocladium strictum F4-1.</title>
        <authorList>
            <person name="Hu L."/>
            <person name="Jiang Y."/>
        </authorList>
    </citation>
    <scope>NUCLEOTIDE SEQUENCE</scope>
    <source>
        <strain evidence="11">F4-1</strain>
    </source>
</reference>
<dbReference type="AlphaFoldDB" id="A0AA39GHD7"/>
<dbReference type="PANTHER" id="PTHR11731">
    <property type="entry name" value="PROTEASE FAMILY S9B,C DIPEPTIDYL-PEPTIDASE IV-RELATED"/>
    <property type="match status" value="1"/>
</dbReference>
<evidence type="ECO:0000256" key="6">
    <source>
        <dbReference type="ARBA" id="ARBA00022825"/>
    </source>
</evidence>
<keyword evidence="5" id="KW-0378">Hydrolase</keyword>
<protein>
    <recommendedName>
        <fullName evidence="4">Probable dipeptidyl-aminopeptidase B</fullName>
        <ecNumber evidence="3">3.4.14.5</ecNumber>
    </recommendedName>
</protein>
<evidence type="ECO:0000313" key="12">
    <source>
        <dbReference type="Proteomes" id="UP001175261"/>
    </source>
</evidence>
<keyword evidence="12" id="KW-1185">Reference proteome</keyword>
<comment type="similarity">
    <text evidence="2">Belongs to the peptidase S9B family.</text>
</comment>
<dbReference type="EMBL" id="JAPDFR010000004">
    <property type="protein sequence ID" value="KAK0387382.1"/>
    <property type="molecule type" value="Genomic_DNA"/>
</dbReference>
<keyword evidence="7" id="KW-0325">Glycoprotein</keyword>
<dbReference type="SUPFAM" id="SSF49468">
    <property type="entry name" value="VHL"/>
    <property type="match status" value="1"/>
</dbReference>
<dbReference type="EC" id="3.4.14.5" evidence="3"/>
<dbReference type="InterPro" id="IPR050278">
    <property type="entry name" value="Serine_Prot_S9B/DPPIV"/>
</dbReference>
<evidence type="ECO:0000259" key="9">
    <source>
        <dbReference type="Pfam" id="PF00930"/>
    </source>
</evidence>
<gene>
    <name evidence="11" type="ORF">NLU13_5694</name>
</gene>
<dbReference type="Gene3D" id="3.40.50.1820">
    <property type="entry name" value="alpha/beta hydrolase"/>
    <property type="match status" value="1"/>
</dbReference>
<dbReference type="PANTHER" id="PTHR11731:SF118">
    <property type="entry name" value="BLR1971 PROTEIN"/>
    <property type="match status" value="1"/>
</dbReference>
<dbReference type="InterPro" id="IPR024053">
    <property type="entry name" value="VHL_beta_dom"/>
</dbReference>
<keyword evidence="5" id="KW-0645">Protease</keyword>
<keyword evidence="5" id="KW-0031">Aminopeptidase</keyword>
<dbReference type="InterPro" id="IPR037140">
    <property type="entry name" value="VHL_beta_dom_sf"/>
</dbReference>
<dbReference type="Pfam" id="PF01847">
    <property type="entry name" value="VHL"/>
    <property type="match status" value="1"/>
</dbReference>
<dbReference type="Gene3D" id="2.60.40.780">
    <property type="entry name" value="von Hippel-Lindau disease tumour suppressor, beta domain"/>
    <property type="match status" value="1"/>
</dbReference>